<protein>
    <submittedName>
        <fullName evidence="1">Uncharacterized protein</fullName>
    </submittedName>
</protein>
<comment type="caution">
    <text evidence="1">The sequence shown here is derived from an EMBL/GenBank/DDBJ whole genome shotgun (WGS) entry which is preliminary data.</text>
</comment>
<reference evidence="1" key="1">
    <citation type="submission" date="2020-10" db="EMBL/GenBank/DDBJ databases">
        <authorList>
            <person name="Gilroy R."/>
        </authorList>
    </citation>
    <scope>NUCLEOTIDE SEQUENCE</scope>
    <source>
        <strain evidence="1">B1-13419</strain>
    </source>
</reference>
<dbReference type="AlphaFoldDB" id="A0A9D9NIB1"/>
<accession>A0A9D9NIB1</accession>
<evidence type="ECO:0000313" key="1">
    <source>
        <dbReference type="EMBL" id="MBO8474829.1"/>
    </source>
</evidence>
<evidence type="ECO:0000313" key="2">
    <source>
        <dbReference type="Proteomes" id="UP000823757"/>
    </source>
</evidence>
<dbReference type="Proteomes" id="UP000823757">
    <property type="component" value="Unassembled WGS sequence"/>
</dbReference>
<reference evidence="1" key="2">
    <citation type="journal article" date="2021" name="PeerJ">
        <title>Extensive microbial diversity within the chicken gut microbiome revealed by metagenomics and culture.</title>
        <authorList>
            <person name="Gilroy R."/>
            <person name="Ravi A."/>
            <person name="Getino M."/>
            <person name="Pursley I."/>
            <person name="Horton D.L."/>
            <person name="Alikhan N.F."/>
            <person name="Baker D."/>
            <person name="Gharbi K."/>
            <person name="Hall N."/>
            <person name="Watson M."/>
            <person name="Adriaenssens E.M."/>
            <person name="Foster-Nyarko E."/>
            <person name="Jarju S."/>
            <person name="Secka A."/>
            <person name="Antonio M."/>
            <person name="Oren A."/>
            <person name="Chaudhuri R.R."/>
            <person name="La Ragione R."/>
            <person name="Hildebrand F."/>
            <person name="Pallen M.J."/>
        </authorList>
    </citation>
    <scope>NUCLEOTIDE SEQUENCE</scope>
    <source>
        <strain evidence="1">B1-13419</strain>
    </source>
</reference>
<organism evidence="1 2">
    <name type="scientific">Candidatus Cryptobacteroides faecigallinarum</name>
    <dbReference type="NCBI Taxonomy" id="2840763"/>
    <lineage>
        <taxon>Bacteria</taxon>
        <taxon>Pseudomonadati</taxon>
        <taxon>Bacteroidota</taxon>
        <taxon>Bacteroidia</taxon>
        <taxon>Bacteroidales</taxon>
        <taxon>Candidatus Cryptobacteroides</taxon>
    </lineage>
</organism>
<dbReference type="EMBL" id="JADIMD010000094">
    <property type="protein sequence ID" value="MBO8474829.1"/>
    <property type="molecule type" value="Genomic_DNA"/>
</dbReference>
<sequence>MKALKFIAIAGFVAIMSVSCQEKQPIEGGGNSQAPAELLSFGFYLEDNAELIDKDYVVSSISEETVIRIPDGGSGKTLIARLEVGENDEAVVNGESPVDGKISVDATYPIDIVVTDSESGLSTAYTIKVGKILGVELTNATVYVETGTTMSDEIDMRINPVDGLPYISYLRKYGEEKDQGSVVKWNGTSFEPVGKLGYTSNSADDAAVYIPMLSFDNNGNIYTACRDLKNEDKELSIYAYSGAWSKLGIVDNPITTLFEPCIFVNPQTNYPVVTYTQNKKPRIMLWSSFDGSAMSSAVPMTDVPAMDGNTGTHARDRYVVIDNAVYLLSAFNSSGYYLYKYENNTWSTIISAFSGANSHYGCISLKADGAGNLYAMLADNSAGGDYMVQLYKIDIEAKTMTPVAGPILSVTASRTAYFDFAINPVDGQIVALYIGYTTTLDDHGIYFGYIEKSTGQWSDFTKIGSYVANDYYPSINYTPDGKGYAAVSTEEGLAFFTIQTEEDVLPE</sequence>
<gene>
    <name evidence="1" type="ORF">IAB91_06025</name>
</gene>
<proteinExistence type="predicted"/>
<name>A0A9D9NIB1_9BACT</name>
<dbReference type="PROSITE" id="PS51257">
    <property type="entry name" value="PROKAR_LIPOPROTEIN"/>
    <property type="match status" value="1"/>
</dbReference>